<feature type="domain" description="PurM-like N-terminal" evidence="3">
    <location>
        <begin position="37"/>
        <end position="150"/>
    </location>
</feature>
<feature type="domain" description="PurM-like C-terminal" evidence="4">
    <location>
        <begin position="165"/>
        <end position="304"/>
    </location>
</feature>
<dbReference type="InterPro" id="IPR036676">
    <property type="entry name" value="PurM-like_C_sf"/>
</dbReference>
<comment type="similarity">
    <text evidence="2">Belongs to the thiamine-monophosphate kinase family.</text>
</comment>
<dbReference type="Pfam" id="PF00586">
    <property type="entry name" value="AIRS"/>
    <property type="match status" value="1"/>
</dbReference>
<dbReference type="Gene3D" id="3.90.650.10">
    <property type="entry name" value="PurM-like C-terminal domain"/>
    <property type="match status" value="1"/>
</dbReference>
<feature type="binding site" evidence="2">
    <location>
        <position position="340"/>
    </location>
    <ligand>
        <name>substrate</name>
    </ligand>
</feature>
<dbReference type="RefSeq" id="WP_308357587.1">
    <property type="nucleotide sequence ID" value="NZ_CP129970.2"/>
</dbReference>
<keyword evidence="2" id="KW-0547">Nucleotide-binding</keyword>
<evidence type="ECO:0000256" key="2">
    <source>
        <dbReference type="HAMAP-Rule" id="MF_02128"/>
    </source>
</evidence>
<dbReference type="AlphaFoldDB" id="A0AA49GIU5"/>
<dbReference type="GO" id="GO:0009228">
    <property type="term" value="P:thiamine biosynthetic process"/>
    <property type="evidence" value="ECO:0007669"/>
    <property type="project" value="UniProtKB-KW"/>
</dbReference>
<protein>
    <recommendedName>
        <fullName evidence="2">Thiamine-monophosphate kinase</fullName>
        <shortName evidence="2">TMP kinase</shortName>
        <shortName evidence="2">Thiamine-phosphate kinase</shortName>
        <ecNumber evidence="2">2.7.4.16</ecNumber>
    </recommendedName>
</protein>
<feature type="binding site" evidence="2">
    <location>
        <position position="55"/>
    </location>
    <ligand>
        <name>Mg(2+)</name>
        <dbReference type="ChEBI" id="CHEBI:18420"/>
        <label>2</label>
    </ligand>
</feature>
<reference evidence="5" key="1">
    <citation type="submission" date="2023-08" db="EMBL/GenBank/DDBJ databases">
        <title>Comparative genomics and taxonomic characterization of three novel marine species of genus Marivirga.</title>
        <authorList>
            <person name="Muhammad N."/>
            <person name="Kim S.-G."/>
        </authorList>
    </citation>
    <scope>NUCLEOTIDE SEQUENCE [LARGE SCALE GENOMIC DNA]</scope>
    <source>
        <strain evidence="5">ABR2-2</strain>
    </source>
</reference>
<comment type="miscellaneous">
    <text evidence="2">Reaction mechanism of ThiL seems to utilize a direct, inline transfer of the gamma-phosphate of ATP to TMP rather than a phosphorylated enzyme intermediate.</text>
</comment>
<keyword evidence="2" id="KW-0479">Metal-binding</keyword>
<dbReference type="PANTHER" id="PTHR30270">
    <property type="entry name" value="THIAMINE-MONOPHOSPHATE KINASE"/>
    <property type="match status" value="1"/>
</dbReference>
<feature type="binding site" evidence="2">
    <location>
        <position position="84"/>
    </location>
    <ligand>
        <name>Mg(2+)</name>
        <dbReference type="ChEBI" id="CHEBI:18420"/>
        <label>2</label>
    </ligand>
</feature>
<comment type="catalytic activity">
    <reaction evidence="2">
        <text>thiamine phosphate + ATP = thiamine diphosphate + ADP</text>
        <dbReference type="Rhea" id="RHEA:15913"/>
        <dbReference type="ChEBI" id="CHEBI:30616"/>
        <dbReference type="ChEBI" id="CHEBI:37575"/>
        <dbReference type="ChEBI" id="CHEBI:58937"/>
        <dbReference type="ChEBI" id="CHEBI:456216"/>
        <dbReference type="EC" id="2.7.4.16"/>
    </reaction>
</comment>
<dbReference type="EC" id="2.7.4.16" evidence="2"/>
<comment type="function">
    <text evidence="2">Catalyzes the ATP-dependent phosphorylation of thiamine-monophosphate (TMP) to form thiamine-pyrophosphate (TPP), the active form of vitamin B1.</text>
</comment>
<dbReference type="Gene3D" id="3.30.1330.10">
    <property type="entry name" value="PurM-like, N-terminal domain"/>
    <property type="match status" value="1"/>
</dbReference>
<dbReference type="Pfam" id="PF02769">
    <property type="entry name" value="AIRS_C"/>
    <property type="match status" value="1"/>
</dbReference>
<evidence type="ECO:0000313" key="6">
    <source>
        <dbReference type="Proteomes" id="UP001244443"/>
    </source>
</evidence>
<feature type="binding site" evidence="2">
    <location>
        <position position="54"/>
    </location>
    <ligand>
        <name>Mg(2+)</name>
        <dbReference type="ChEBI" id="CHEBI:18420"/>
        <label>1</label>
    </ligand>
</feature>
<sequence>MSDQKRTEINKLGEFGLIDQIANKFSKQNSSTQYAIGDDSAVIDAGEYFQLVSTDMLVEGVHFDLSYFPLHHLGFKSVAVNVSDIAAMNGIAEQITVSLALSNRFSVEAVDAFYEGVKAACDAYKVDLVGGDTTTSPAGLVISVTAIGKVDKDKIAYRSGAKVNDIVCVTGDLGGAYMGLQVLEREKQVYLENPDMQPQLDKYQYIVGRQLKPEARLDLVHELLDLKLVPTSMIDVSDGLASELHHIAKQSNIGINIHEDKLPYATNTQETAIEFKLDPNTAILNGGEDYELLFTISQDEFEKVKNHPDIHFIGYVNEKSNGLNLITAKGNPIPLKAQGWDHFNHK</sequence>
<dbReference type="CDD" id="cd02194">
    <property type="entry name" value="ThiL"/>
    <property type="match status" value="1"/>
</dbReference>
<evidence type="ECO:0000313" key="5">
    <source>
        <dbReference type="EMBL" id="WKK87211.2"/>
    </source>
</evidence>
<dbReference type="Proteomes" id="UP001244443">
    <property type="component" value="Chromosome"/>
</dbReference>
<keyword evidence="6" id="KW-1185">Reference proteome</keyword>
<evidence type="ECO:0000259" key="4">
    <source>
        <dbReference type="Pfam" id="PF02769"/>
    </source>
</evidence>
<comment type="pathway">
    <text evidence="2">Cofactor biosynthesis; thiamine diphosphate biosynthesis; thiamine diphosphate from thiamine phosphate: step 1/1.</text>
</comment>
<feature type="binding site" evidence="2">
    <location>
        <position position="84"/>
    </location>
    <ligand>
        <name>Mg(2+)</name>
        <dbReference type="ChEBI" id="CHEBI:18420"/>
        <label>4</label>
    </ligand>
</feature>
<dbReference type="EMBL" id="CP129970">
    <property type="protein sequence ID" value="WKK87211.2"/>
    <property type="molecule type" value="Genomic_DNA"/>
</dbReference>
<keyword evidence="2" id="KW-0460">Magnesium</keyword>
<dbReference type="GO" id="GO:0009229">
    <property type="term" value="P:thiamine diphosphate biosynthetic process"/>
    <property type="evidence" value="ECO:0007669"/>
    <property type="project" value="UniProtKB-UniRule"/>
</dbReference>
<feature type="binding site" evidence="2">
    <location>
        <position position="158"/>
    </location>
    <ligand>
        <name>ATP</name>
        <dbReference type="ChEBI" id="CHEBI:30616"/>
    </ligand>
</feature>
<dbReference type="GO" id="GO:0009030">
    <property type="term" value="F:thiamine-phosphate kinase activity"/>
    <property type="evidence" value="ECO:0007669"/>
    <property type="project" value="UniProtKB-UniRule"/>
</dbReference>
<evidence type="ECO:0000256" key="1">
    <source>
        <dbReference type="ARBA" id="ARBA00022977"/>
    </source>
</evidence>
<name>A0AA49GIU5_9BACT</name>
<feature type="binding site" evidence="2">
    <location>
        <position position="84"/>
    </location>
    <ligand>
        <name>Mg(2+)</name>
        <dbReference type="ChEBI" id="CHEBI:18420"/>
        <label>3</label>
    </ligand>
</feature>
<feature type="binding site" evidence="2">
    <location>
        <position position="53"/>
    </location>
    <ligand>
        <name>Mg(2+)</name>
        <dbReference type="ChEBI" id="CHEBI:18420"/>
        <label>4</label>
    </ligand>
</feature>
<dbReference type="InterPro" id="IPR036921">
    <property type="entry name" value="PurM-like_N_sf"/>
</dbReference>
<dbReference type="InterPro" id="IPR016188">
    <property type="entry name" value="PurM-like_N"/>
</dbReference>
<dbReference type="SUPFAM" id="SSF55326">
    <property type="entry name" value="PurM N-terminal domain-like"/>
    <property type="match status" value="1"/>
</dbReference>
<feature type="binding site" evidence="2">
    <location>
        <position position="39"/>
    </location>
    <ligand>
        <name>Mg(2+)</name>
        <dbReference type="ChEBI" id="CHEBI:18420"/>
        <label>3</label>
    </ligand>
</feature>
<feature type="binding site" evidence="2">
    <location>
        <position position="238"/>
    </location>
    <ligand>
        <name>Mg(2+)</name>
        <dbReference type="ChEBI" id="CHEBI:18420"/>
        <label>5</label>
    </ligand>
</feature>
<feature type="binding site" evidence="2">
    <location>
        <position position="62"/>
    </location>
    <ligand>
        <name>substrate</name>
    </ligand>
</feature>
<feature type="binding site" evidence="2">
    <location>
        <position position="235"/>
    </location>
    <ligand>
        <name>Mg(2+)</name>
        <dbReference type="ChEBI" id="CHEBI:18420"/>
        <label>3</label>
    </ligand>
</feature>
<dbReference type="InterPro" id="IPR010918">
    <property type="entry name" value="PurM-like_C_dom"/>
</dbReference>
<feature type="binding site" evidence="2">
    <location>
        <position position="55"/>
    </location>
    <ligand>
        <name>Mg(2+)</name>
        <dbReference type="ChEBI" id="CHEBI:18420"/>
        <label>1</label>
    </ligand>
</feature>
<feature type="binding site" evidence="2">
    <location>
        <position position="237"/>
    </location>
    <ligand>
        <name>ATP</name>
        <dbReference type="ChEBI" id="CHEBI:30616"/>
    </ligand>
</feature>
<feature type="binding site" evidence="2">
    <location>
        <position position="39"/>
    </location>
    <ligand>
        <name>Mg(2+)</name>
        <dbReference type="ChEBI" id="CHEBI:18420"/>
        <label>4</label>
    </ligand>
</feature>
<feature type="binding site" evidence="2">
    <location>
        <position position="288"/>
    </location>
    <ligand>
        <name>substrate</name>
    </ligand>
</feature>
<keyword evidence="2" id="KW-0067">ATP-binding</keyword>
<keyword evidence="1 2" id="KW-0784">Thiamine biosynthesis</keyword>
<dbReference type="SUPFAM" id="SSF56042">
    <property type="entry name" value="PurM C-terminal domain-like"/>
    <property type="match status" value="1"/>
</dbReference>
<gene>
    <name evidence="2 5" type="primary">thiL</name>
    <name evidence="5" type="ORF">QYS48_10640</name>
</gene>
<dbReference type="PANTHER" id="PTHR30270:SF0">
    <property type="entry name" value="THIAMINE-MONOPHOSPHATE KINASE"/>
    <property type="match status" value="1"/>
</dbReference>
<feature type="binding site" evidence="2">
    <location>
        <begin position="131"/>
        <end position="132"/>
    </location>
    <ligand>
        <name>ATP</name>
        <dbReference type="ChEBI" id="CHEBI:30616"/>
    </ligand>
</feature>
<dbReference type="PIRSF" id="PIRSF005303">
    <property type="entry name" value="Thiam_monoph_kin"/>
    <property type="match status" value="1"/>
</dbReference>
<feature type="binding site" evidence="2">
    <location>
        <position position="132"/>
    </location>
    <ligand>
        <name>Mg(2+)</name>
        <dbReference type="ChEBI" id="CHEBI:18420"/>
        <label>1</label>
    </ligand>
</feature>
<keyword evidence="2 5" id="KW-0418">Kinase</keyword>
<dbReference type="GO" id="GO:0000287">
    <property type="term" value="F:magnesium ion binding"/>
    <property type="evidence" value="ECO:0007669"/>
    <property type="project" value="UniProtKB-UniRule"/>
</dbReference>
<evidence type="ECO:0000259" key="3">
    <source>
        <dbReference type="Pfam" id="PF00586"/>
    </source>
</evidence>
<dbReference type="GO" id="GO:0005524">
    <property type="term" value="F:ATP binding"/>
    <property type="evidence" value="ECO:0007669"/>
    <property type="project" value="UniProtKB-UniRule"/>
</dbReference>
<keyword evidence="2 5" id="KW-0808">Transferase</keyword>
<accession>A0AA49GIU5</accession>
<dbReference type="InterPro" id="IPR006283">
    <property type="entry name" value="ThiL-like"/>
</dbReference>
<dbReference type="NCBIfam" id="TIGR01379">
    <property type="entry name" value="thiL"/>
    <property type="match status" value="1"/>
</dbReference>
<feature type="binding site" evidence="2">
    <location>
        <position position="114"/>
    </location>
    <ligand>
        <name>ATP</name>
        <dbReference type="ChEBI" id="CHEBI:30616"/>
    </ligand>
</feature>
<organism evidence="5 6">
    <name type="scientific">Marivirga arenosa</name>
    <dbReference type="NCBI Taxonomy" id="3059076"/>
    <lineage>
        <taxon>Bacteria</taxon>
        <taxon>Pseudomonadati</taxon>
        <taxon>Bacteroidota</taxon>
        <taxon>Cytophagia</taxon>
        <taxon>Cytophagales</taxon>
        <taxon>Marivirgaceae</taxon>
        <taxon>Marivirga</taxon>
    </lineage>
</organism>
<proteinExistence type="inferred from homology"/>
<dbReference type="HAMAP" id="MF_02128">
    <property type="entry name" value="TMP_kinase"/>
    <property type="match status" value="1"/>
</dbReference>